<keyword evidence="1" id="KW-0732">Signal</keyword>
<name>A0A177DXM6_ALTAL</name>
<dbReference type="RefSeq" id="XP_018388960.1">
    <property type="nucleotide sequence ID" value="XM_018532911.1"/>
</dbReference>
<protein>
    <recommendedName>
        <fullName evidence="4">Secreted protein</fullName>
    </recommendedName>
</protein>
<dbReference type="GeneID" id="29118505"/>
<dbReference type="KEGG" id="aalt:CC77DRAFT_723015"/>
<dbReference type="EMBL" id="KV441473">
    <property type="protein sequence ID" value="OAG23539.1"/>
    <property type="molecule type" value="Genomic_DNA"/>
</dbReference>
<reference evidence="2 3" key="1">
    <citation type="submission" date="2016-05" db="EMBL/GenBank/DDBJ databases">
        <title>Comparative analysis of secretome profiles of manganese(II)-oxidizing ascomycete fungi.</title>
        <authorList>
            <consortium name="DOE Joint Genome Institute"/>
            <person name="Zeiner C.A."/>
            <person name="Purvine S.O."/>
            <person name="Zink E.M."/>
            <person name="Wu S."/>
            <person name="Pasa-Tolic L."/>
            <person name="Chaput D.L."/>
            <person name="Haridas S."/>
            <person name="Grigoriev I.V."/>
            <person name="Santelli C.M."/>
            <person name="Hansel C.M."/>
        </authorList>
    </citation>
    <scope>NUCLEOTIDE SEQUENCE [LARGE SCALE GENOMIC DNA]</scope>
    <source>
        <strain evidence="2 3">SRC1lrK2f</strain>
    </source>
</reference>
<dbReference type="AlphaFoldDB" id="A0A177DXM6"/>
<organism evidence="2 3">
    <name type="scientific">Alternaria alternata</name>
    <name type="common">Alternaria rot fungus</name>
    <name type="synonym">Torula alternata</name>
    <dbReference type="NCBI Taxonomy" id="5599"/>
    <lineage>
        <taxon>Eukaryota</taxon>
        <taxon>Fungi</taxon>
        <taxon>Dikarya</taxon>
        <taxon>Ascomycota</taxon>
        <taxon>Pezizomycotina</taxon>
        <taxon>Dothideomycetes</taxon>
        <taxon>Pleosporomycetidae</taxon>
        <taxon>Pleosporales</taxon>
        <taxon>Pleosporineae</taxon>
        <taxon>Pleosporaceae</taxon>
        <taxon>Alternaria</taxon>
        <taxon>Alternaria sect. Alternaria</taxon>
        <taxon>Alternaria alternata complex</taxon>
    </lineage>
</organism>
<feature type="signal peptide" evidence="1">
    <location>
        <begin position="1"/>
        <end position="18"/>
    </location>
</feature>
<gene>
    <name evidence="2" type="ORF">CC77DRAFT_723015</name>
</gene>
<evidence type="ECO:0008006" key="4">
    <source>
        <dbReference type="Google" id="ProtNLM"/>
    </source>
</evidence>
<dbReference type="Proteomes" id="UP000077248">
    <property type="component" value="Unassembled WGS sequence"/>
</dbReference>
<evidence type="ECO:0000313" key="3">
    <source>
        <dbReference type="Proteomes" id="UP000077248"/>
    </source>
</evidence>
<dbReference type="VEuPathDB" id="FungiDB:CC77DRAFT_723015"/>
<accession>A0A177DXM6</accession>
<keyword evidence="3" id="KW-1185">Reference proteome</keyword>
<sequence>MLCTFFILSLIAFNMSRCCSTPRSRATISIVNTWIHKMLRFCWSVYFTSIVRSFNSDQALWTIRPSSRKNLEFPVGGFSPCTIGDKRGCKASKLSRLKALPTRLVGNWTAMRGRNAIPLRSDMAVSNGGYILQASC</sequence>
<feature type="chain" id="PRO_5008059904" description="Secreted protein" evidence="1">
    <location>
        <begin position="19"/>
        <end position="136"/>
    </location>
</feature>
<proteinExistence type="predicted"/>
<evidence type="ECO:0000256" key="1">
    <source>
        <dbReference type="SAM" id="SignalP"/>
    </source>
</evidence>
<evidence type="ECO:0000313" key="2">
    <source>
        <dbReference type="EMBL" id="OAG23539.1"/>
    </source>
</evidence>